<dbReference type="CDD" id="cd14667">
    <property type="entry name" value="3D_containing_proteins"/>
    <property type="match status" value="1"/>
</dbReference>
<sequence>MKRVAVFVLLSGLLFMGKAAYADSFTQNNTNTTQTATTTTTYVVQSGDTLDSIAAAFNTNPTVLETLNQLSNPDLIYTGEHLLIPAQQPNVPPNAQALVCTLTAYTDGYQSTGKVPGDPGYGITSTGQVAEQGLSIAVDPSVIPYGTAVFIPGIGVRIADDTGGAIIGDHIDVFYNNQQTAMNFGVKPDVVVYLLPPSDVTYENGLPMLAQTIDTNVVGTALTVANSTAISPLVKGLPTQNTLSQPSQVSSAPNTVLPQPATLALSTPNNPLAEKQLLSFMPKGMLSIKEKPLTKSSVSATTPQIISASQNDILDVWVITLDRDVLQPVLETAKQSL</sequence>
<keyword evidence="1 2" id="KW-0732">Signal</keyword>
<dbReference type="SUPFAM" id="SSF50685">
    <property type="entry name" value="Barwin-like endoglucanases"/>
    <property type="match status" value="1"/>
</dbReference>
<dbReference type="GO" id="GO:0019867">
    <property type="term" value="C:outer membrane"/>
    <property type="evidence" value="ECO:0007669"/>
    <property type="project" value="InterPro"/>
</dbReference>
<dbReference type="GO" id="GO:0004553">
    <property type="term" value="F:hydrolase activity, hydrolyzing O-glycosyl compounds"/>
    <property type="evidence" value="ECO:0007669"/>
    <property type="project" value="InterPro"/>
</dbReference>
<dbReference type="InterPro" id="IPR036908">
    <property type="entry name" value="RlpA-like_sf"/>
</dbReference>
<evidence type="ECO:0000313" key="5">
    <source>
        <dbReference type="Proteomes" id="UP001139263"/>
    </source>
</evidence>
<dbReference type="CDD" id="cd00118">
    <property type="entry name" value="LysM"/>
    <property type="match status" value="1"/>
</dbReference>
<keyword evidence="5" id="KW-1185">Reference proteome</keyword>
<feature type="chain" id="PRO_5040769994" description="LysM domain-containing protein" evidence="2">
    <location>
        <begin position="23"/>
        <end position="337"/>
    </location>
</feature>
<dbReference type="SUPFAM" id="SSF54106">
    <property type="entry name" value="LysM domain"/>
    <property type="match status" value="1"/>
</dbReference>
<dbReference type="GO" id="GO:0009254">
    <property type="term" value="P:peptidoglycan turnover"/>
    <property type="evidence" value="ECO:0007669"/>
    <property type="project" value="InterPro"/>
</dbReference>
<dbReference type="Gene3D" id="2.40.40.10">
    <property type="entry name" value="RlpA-like domain"/>
    <property type="match status" value="1"/>
</dbReference>
<dbReference type="PANTHER" id="PTHR39160:SF4">
    <property type="entry name" value="RESUSCITATION-PROMOTING FACTOR RPFB"/>
    <property type="match status" value="1"/>
</dbReference>
<dbReference type="Proteomes" id="UP001139263">
    <property type="component" value="Unassembled WGS sequence"/>
</dbReference>
<feature type="domain" description="LysM" evidence="3">
    <location>
        <begin position="40"/>
        <end position="84"/>
    </location>
</feature>
<dbReference type="PROSITE" id="PS51782">
    <property type="entry name" value="LYSM"/>
    <property type="match status" value="1"/>
</dbReference>
<dbReference type="PANTHER" id="PTHR39160">
    <property type="entry name" value="CELL WALL-BINDING PROTEIN YOCH"/>
    <property type="match status" value="1"/>
</dbReference>
<evidence type="ECO:0000256" key="1">
    <source>
        <dbReference type="ARBA" id="ARBA00022729"/>
    </source>
</evidence>
<dbReference type="Pfam" id="PF01476">
    <property type="entry name" value="LysM"/>
    <property type="match status" value="1"/>
</dbReference>
<dbReference type="AlphaFoldDB" id="A0A9X1VBK2"/>
<proteinExistence type="predicted"/>
<dbReference type="Pfam" id="PF06725">
    <property type="entry name" value="3D"/>
    <property type="match status" value="1"/>
</dbReference>
<evidence type="ECO:0000256" key="2">
    <source>
        <dbReference type="SAM" id="SignalP"/>
    </source>
</evidence>
<evidence type="ECO:0000259" key="3">
    <source>
        <dbReference type="PROSITE" id="PS51782"/>
    </source>
</evidence>
<dbReference type="InterPro" id="IPR051933">
    <property type="entry name" value="Resuscitation_pf_RpfB"/>
</dbReference>
<dbReference type="InterPro" id="IPR010611">
    <property type="entry name" value="3D_dom"/>
</dbReference>
<dbReference type="Gene3D" id="3.10.350.10">
    <property type="entry name" value="LysM domain"/>
    <property type="match status" value="1"/>
</dbReference>
<dbReference type="RefSeq" id="WP_241712570.1">
    <property type="nucleotide sequence ID" value="NZ_JALBUF010000002.1"/>
</dbReference>
<feature type="signal peptide" evidence="2">
    <location>
        <begin position="1"/>
        <end position="22"/>
    </location>
</feature>
<organism evidence="4 5">
    <name type="scientific">Sulfoacidibacillus ferrooxidans</name>
    <dbReference type="NCBI Taxonomy" id="2005001"/>
    <lineage>
        <taxon>Bacteria</taxon>
        <taxon>Bacillati</taxon>
        <taxon>Bacillota</taxon>
        <taxon>Bacilli</taxon>
        <taxon>Bacillales</taxon>
        <taxon>Alicyclobacillaceae</taxon>
        <taxon>Sulfoacidibacillus</taxon>
    </lineage>
</organism>
<comment type="caution">
    <text evidence="4">The sequence shown here is derived from an EMBL/GenBank/DDBJ whole genome shotgun (WGS) entry which is preliminary data.</text>
</comment>
<protein>
    <recommendedName>
        <fullName evidence="3">LysM domain-containing protein</fullName>
    </recommendedName>
</protein>
<accession>A0A9X1VBK2</accession>
<dbReference type="InterPro" id="IPR036779">
    <property type="entry name" value="LysM_dom_sf"/>
</dbReference>
<name>A0A9X1VBK2_9BACL</name>
<reference evidence="4" key="1">
    <citation type="submission" date="2022-03" db="EMBL/GenBank/DDBJ databases">
        <title>Draft Genome Sequence of Firmicute Strain S0AB, a Heterotrophic Iron/Sulfur-Oxidizing Extreme Acidophile.</title>
        <authorList>
            <person name="Vergara E."/>
            <person name="Pakostova E."/>
            <person name="Johnson D.B."/>
            <person name="Holmes D.S."/>
        </authorList>
    </citation>
    <scope>NUCLEOTIDE SEQUENCE</scope>
    <source>
        <strain evidence="4">S0AB</strain>
    </source>
</reference>
<dbReference type="SMART" id="SM00257">
    <property type="entry name" value="LysM"/>
    <property type="match status" value="1"/>
</dbReference>
<gene>
    <name evidence="4" type="ORF">MM817_01216</name>
</gene>
<dbReference type="InterPro" id="IPR059180">
    <property type="entry name" value="3D_YorM"/>
</dbReference>
<evidence type="ECO:0000313" key="4">
    <source>
        <dbReference type="EMBL" id="MCI0182947.1"/>
    </source>
</evidence>
<dbReference type="InterPro" id="IPR018392">
    <property type="entry name" value="LysM"/>
</dbReference>
<dbReference type="EMBL" id="JALBUF010000002">
    <property type="protein sequence ID" value="MCI0182947.1"/>
    <property type="molecule type" value="Genomic_DNA"/>
</dbReference>